<evidence type="ECO:0000256" key="1">
    <source>
        <dbReference type="ARBA" id="ARBA00022679"/>
    </source>
</evidence>
<comment type="caution">
    <text evidence="6">The sequence shown here is derived from an EMBL/GenBank/DDBJ whole genome shotgun (WGS) entry which is preliminary data.</text>
</comment>
<evidence type="ECO:0000259" key="5">
    <source>
        <dbReference type="Pfam" id="PF18085"/>
    </source>
</evidence>
<sequence>MADIFKAELDPGKFDVVSAWLSRQEWTAGADVAPDSLTAVTSYRFDDPAGDVGVEIHIVAADDRVFQVPLTYRGEPLAGADDVFISEMSHSILGTRYVYAGIGDPVFQQQLDATIADAGSSAVQHQVDDQGNRIGEITEVARVVGTGPLPGAPSVQVVDELDLNEAADTTQQGLLIGTWDGQETPVVLARMI</sequence>
<dbReference type="Pfam" id="PF18085">
    <property type="entry name" value="Mak_N_cap"/>
    <property type="match status" value="1"/>
</dbReference>
<accession>A0A846S5T0</accession>
<dbReference type="EMBL" id="JAATJN010000001">
    <property type="protein sequence ID" value="NJC56832.1"/>
    <property type="molecule type" value="Genomic_DNA"/>
</dbReference>
<dbReference type="GO" id="GO:0016301">
    <property type="term" value="F:kinase activity"/>
    <property type="evidence" value="ECO:0007669"/>
    <property type="project" value="UniProtKB-KW"/>
</dbReference>
<keyword evidence="4" id="KW-0067">ATP-binding</keyword>
<keyword evidence="7" id="KW-1185">Reference proteome</keyword>
<keyword evidence="1" id="KW-0808">Transferase</keyword>
<proteinExistence type="predicted"/>
<gene>
    <name evidence="6" type="ORF">BKA07_001867</name>
</gene>
<organism evidence="6 7">
    <name type="scientific">Brevibacterium marinum</name>
    <dbReference type="NCBI Taxonomy" id="418643"/>
    <lineage>
        <taxon>Bacteria</taxon>
        <taxon>Bacillati</taxon>
        <taxon>Actinomycetota</taxon>
        <taxon>Actinomycetes</taxon>
        <taxon>Micrococcales</taxon>
        <taxon>Brevibacteriaceae</taxon>
        <taxon>Brevibacterium</taxon>
    </lineage>
</organism>
<evidence type="ECO:0000256" key="3">
    <source>
        <dbReference type="ARBA" id="ARBA00022777"/>
    </source>
</evidence>
<dbReference type="RefSeq" id="WP_167950647.1">
    <property type="nucleotide sequence ID" value="NZ_BAAAPQ010000025.1"/>
</dbReference>
<evidence type="ECO:0000313" key="6">
    <source>
        <dbReference type="EMBL" id="NJC56832.1"/>
    </source>
</evidence>
<protein>
    <recommendedName>
        <fullName evidence="5">Maltokinase N-terminal cap domain-containing protein</fullName>
    </recommendedName>
</protein>
<dbReference type="GO" id="GO:0005524">
    <property type="term" value="F:ATP binding"/>
    <property type="evidence" value="ECO:0007669"/>
    <property type="project" value="UniProtKB-KW"/>
</dbReference>
<reference evidence="6 7" key="1">
    <citation type="submission" date="2020-03" db="EMBL/GenBank/DDBJ databases">
        <title>Sequencing the genomes of 1000 actinobacteria strains.</title>
        <authorList>
            <person name="Klenk H.-P."/>
        </authorList>
    </citation>
    <scope>NUCLEOTIDE SEQUENCE [LARGE SCALE GENOMIC DNA]</scope>
    <source>
        <strain evidence="6 7">DSM 18964</strain>
    </source>
</reference>
<dbReference type="InterPro" id="IPR040999">
    <property type="entry name" value="Mak_N_cap"/>
</dbReference>
<dbReference type="Proteomes" id="UP000576792">
    <property type="component" value="Unassembled WGS sequence"/>
</dbReference>
<evidence type="ECO:0000256" key="4">
    <source>
        <dbReference type="ARBA" id="ARBA00022840"/>
    </source>
</evidence>
<feature type="domain" description="Maltokinase N-terminal cap" evidence="5">
    <location>
        <begin position="20"/>
        <end position="104"/>
    </location>
</feature>
<keyword evidence="3" id="KW-0418">Kinase</keyword>
<name>A0A846S5T0_9MICO</name>
<keyword evidence="2" id="KW-0547">Nucleotide-binding</keyword>
<dbReference type="AlphaFoldDB" id="A0A846S5T0"/>
<evidence type="ECO:0000256" key="2">
    <source>
        <dbReference type="ARBA" id="ARBA00022741"/>
    </source>
</evidence>
<evidence type="ECO:0000313" key="7">
    <source>
        <dbReference type="Proteomes" id="UP000576792"/>
    </source>
</evidence>